<dbReference type="AlphaFoldDB" id="A0A2K3MCZ9"/>
<evidence type="ECO:0000313" key="2">
    <source>
        <dbReference type="EMBL" id="PNX88660.1"/>
    </source>
</evidence>
<feature type="compositionally biased region" description="Low complexity" evidence="1">
    <location>
        <begin position="99"/>
        <end position="117"/>
    </location>
</feature>
<reference evidence="2 3" key="2">
    <citation type="journal article" date="2017" name="Front. Plant Sci.">
        <title>Gene Classification and Mining of Molecular Markers Useful in Red Clover (Trifolium pratense) Breeding.</title>
        <authorList>
            <person name="Istvanek J."/>
            <person name="Dluhosova J."/>
            <person name="Dluhos P."/>
            <person name="Patkova L."/>
            <person name="Nedelnik J."/>
            <person name="Repkova J."/>
        </authorList>
    </citation>
    <scope>NUCLEOTIDE SEQUENCE [LARGE SCALE GENOMIC DNA]</scope>
    <source>
        <strain evidence="3">cv. Tatra</strain>
        <tissue evidence="2">Young leaves</tissue>
    </source>
</reference>
<dbReference type="Proteomes" id="UP000236291">
    <property type="component" value="Unassembled WGS sequence"/>
</dbReference>
<feature type="compositionally biased region" description="Polar residues" evidence="1">
    <location>
        <begin position="1"/>
        <end position="18"/>
    </location>
</feature>
<dbReference type="EMBL" id="ASHM01057342">
    <property type="protein sequence ID" value="PNX88660.1"/>
    <property type="molecule type" value="Genomic_DNA"/>
</dbReference>
<accession>A0A2K3MCZ9</accession>
<evidence type="ECO:0000313" key="3">
    <source>
        <dbReference type="Proteomes" id="UP000236291"/>
    </source>
</evidence>
<feature type="region of interest" description="Disordered" evidence="1">
    <location>
        <begin position="1"/>
        <end position="42"/>
    </location>
</feature>
<comment type="caution">
    <text evidence="2">The sequence shown here is derived from an EMBL/GenBank/DDBJ whole genome shotgun (WGS) entry which is preliminary data.</text>
</comment>
<gene>
    <name evidence="2" type="ORF">L195_g044771</name>
</gene>
<dbReference type="Gramene" id="Tp57577_TGAC_v2_mRNA37094">
    <property type="protein sequence ID" value="Tp57577_TGAC_v2_mRNA37094"/>
    <property type="gene ID" value="Tp57577_TGAC_v2_gene35879"/>
</dbReference>
<feature type="region of interest" description="Disordered" evidence="1">
    <location>
        <begin position="97"/>
        <end position="117"/>
    </location>
</feature>
<reference evidence="2 3" key="1">
    <citation type="journal article" date="2014" name="Am. J. Bot.">
        <title>Genome assembly and annotation for red clover (Trifolium pratense; Fabaceae).</title>
        <authorList>
            <person name="Istvanek J."/>
            <person name="Jaros M."/>
            <person name="Krenek A."/>
            <person name="Repkova J."/>
        </authorList>
    </citation>
    <scope>NUCLEOTIDE SEQUENCE [LARGE SCALE GENOMIC DNA]</scope>
    <source>
        <strain evidence="3">cv. Tatra</strain>
        <tissue evidence="2">Young leaves</tissue>
    </source>
</reference>
<name>A0A2K3MCZ9_TRIPR</name>
<proteinExistence type="predicted"/>
<evidence type="ECO:0000256" key="1">
    <source>
        <dbReference type="SAM" id="MobiDB-lite"/>
    </source>
</evidence>
<sequence>MNQPTVNLPNISNFNAGPSNVAPRSPPKMPRSKVGRTTSKTRSDVKKLFQAMQLLDSHLTYITLENSISGDWISNVFCEKYNLPKPQLNPNPIPVLVMPQPSTSSSSDGSSPSRPAP</sequence>
<organism evidence="2 3">
    <name type="scientific">Trifolium pratense</name>
    <name type="common">Red clover</name>
    <dbReference type="NCBI Taxonomy" id="57577"/>
    <lineage>
        <taxon>Eukaryota</taxon>
        <taxon>Viridiplantae</taxon>
        <taxon>Streptophyta</taxon>
        <taxon>Embryophyta</taxon>
        <taxon>Tracheophyta</taxon>
        <taxon>Spermatophyta</taxon>
        <taxon>Magnoliopsida</taxon>
        <taxon>eudicotyledons</taxon>
        <taxon>Gunneridae</taxon>
        <taxon>Pentapetalae</taxon>
        <taxon>rosids</taxon>
        <taxon>fabids</taxon>
        <taxon>Fabales</taxon>
        <taxon>Fabaceae</taxon>
        <taxon>Papilionoideae</taxon>
        <taxon>50 kb inversion clade</taxon>
        <taxon>NPAAA clade</taxon>
        <taxon>Hologalegina</taxon>
        <taxon>IRL clade</taxon>
        <taxon>Trifolieae</taxon>
        <taxon>Trifolium</taxon>
    </lineage>
</organism>
<protein>
    <submittedName>
        <fullName evidence="2">Uncharacterized protein</fullName>
    </submittedName>
</protein>